<dbReference type="SUPFAM" id="SSF46894">
    <property type="entry name" value="C-terminal effector domain of the bipartite response regulators"/>
    <property type="match status" value="1"/>
</dbReference>
<evidence type="ECO:0000256" key="3">
    <source>
        <dbReference type="SAM" id="MobiDB-lite"/>
    </source>
</evidence>
<dbReference type="InterPro" id="IPR036388">
    <property type="entry name" value="WH-like_DNA-bd_sf"/>
</dbReference>
<proteinExistence type="predicted"/>
<dbReference type="InterPro" id="IPR027417">
    <property type="entry name" value="P-loop_NTPase"/>
</dbReference>
<evidence type="ECO:0000313" key="5">
    <source>
        <dbReference type="EMBL" id="MDJ1132474.1"/>
    </source>
</evidence>
<evidence type="ECO:0000256" key="2">
    <source>
        <dbReference type="ARBA" id="ARBA00022840"/>
    </source>
</evidence>
<feature type="domain" description="HTH luxR-type" evidence="4">
    <location>
        <begin position="1002"/>
        <end position="1067"/>
    </location>
</feature>
<keyword evidence="6" id="KW-1185">Reference proteome</keyword>
<gene>
    <name evidence="5" type="ORF">NMN56_011035</name>
</gene>
<name>A0ABT6ZUI2_9ACTN</name>
<feature type="region of interest" description="Disordered" evidence="3">
    <location>
        <begin position="987"/>
        <end position="1009"/>
    </location>
</feature>
<dbReference type="Gene3D" id="1.25.40.10">
    <property type="entry name" value="Tetratricopeptide repeat domain"/>
    <property type="match status" value="1"/>
</dbReference>
<dbReference type="Gene3D" id="3.40.50.300">
    <property type="entry name" value="P-loop containing nucleotide triphosphate hydrolases"/>
    <property type="match status" value="1"/>
</dbReference>
<organism evidence="5 6">
    <name type="scientific">Streptomyces iconiensis</name>
    <dbReference type="NCBI Taxonomy" id="1384038"/>
    <lineage>
        <taxon>Bacteria</taxon>
        <taxon>Bacillati</taxon>
        <taxon>Actinomycetota</taxon>
        <taxon>Actinomycetes</taxon>
        <taxon>Kitasatosporales</taxon>
        <taxon>Streptomycetaceae</taxon>
        <taxon>Streptomyces</taxon>
    </lineage>
</organism>
<dbReference type="RefSeq" id="WP_274044261.1">
    <property type="nucleotide sequence ID" value="NZ_JANCPR020000009.1"/>
</dbReference>
<evidence type="ECO:0000313" key="6">
    <source>
        <dbReference type="Proteomes" id="UP001214441"/>
    </source>
</evidence>
<dbReference type="InterPro" id="IPR041664">
    <property type="entry name" value="AAA_16"/>
</dbReference>
<dbReference type="SMART" id="SM00421">
    <property type="entry name" value="HTH_LUXR"/>
    <property type="match status" value="1"/>
</dbReference>
<dbReference type="Pfam" id="PF00196">
    <property type="entry name" value="GerE"/>
    <property type="match status" value="1"/>
</dbReference>
<dbReference type="InterPro" id="IPR011990">
    <property type="entry name" value="TPR-like_helical_dom_sf"/>
</dbReference>
<dbReference type="Pfam" id="PF13191">
    <property type="entry name" value="AAA_16"/>
    <property type="match status" value="1"/>
</dbReference>
<dbReference type="PRINTS" id="PR00038">
    <property type="entry name" value="HTHLUXR"/>
</dbReference>
<dbReference type="InterPro" id="IPR000792">
    <property type="entry name" value="Tscrpt_reg_LuxR_C"/>
</dbReference>
<reference evidence="5 6" key="1">
    <citation type="submission" date="2023-05" db="EMBL/GenBank/DDBJ databases">
        <title>Streptantibioticus silvisoli sp. nov., acidotolerant actinomycetes 1 from pine litter.</title>
        <authorList>
            <person name="Swiecimska M."/>
            <person name="Golinska P."/>
            <person name="Sangal V."/>
            <person name="Wachnowicz B."/>
            <person name="Goodfellow M."/>
        </authorList>
    </citation>
    <scope>NUCLEOTIDE SEQUENCE [LARGE SCALE GENOMIC DNA]</scope>
    <source>
        <strain evidence="5 6">DSM 42109</strain>
    </source>
</reference>
<dbReference type="SUPFAM" id="SSF48452">
    <property type="entry name" value="TPR-like"/>
    <property type="match status" value="1"/>
</dbReference>
<comment type="caution">
    <text evidence="5">The sequence shown here is derived from an EMBL/GenBank/DDBJ whole genome shotgun (WGS) entry which is preliminary data.</text>
</comment>
<dbReference type="EMBL" id="JANCPR020000009">
    <property type="protein sequence ID" value="MDJ1132474.1"/>
    <property type="molecule type" value="Genomic_DNA"/>
</dbReference>
<dbReference type="Gene3D" id="1.10.10.10">
    <property type="entry name" value="Winged helix-like DNA-binding domain superfamily/Winged helix DNA-binding domain"/>
    <property type="match status" value="1"/>
</dbReference>
<dbReference type="PANTHER" id="PTHR16305">
    <property type="entry name" value="TESTICULAR SOLUBLE ADENYLYL CYCLASE"/>
    <property type="match status" value="1"/>
</dbReference>
<dbReference type="CDD" id="cd06170">
    <property type="entry name" value="LuxR_C_like"/>
    <property type="match status" value="1"/>
</dbReference>
<dbReference type="SUPFAM" id="SSF52540">
    <property type="entry name" value="P-loop containing nucleoside triphosphate hydrolases"/>
    <property type="match status" value="1"/>
</dbReference>
<feature type="region of interest" description="Disordered" evidence="3">
    <location>
        <begin position="1069"/>
        <end position="1095"/>
    </location>
</feature>
<evidence type="ECO:0000259" key="4">
    <source>
        <dbReference type="PROSITE" id="PS50043"/>
    </source>
</evidence>
<protein>
    <submittedName>
        <fullName evidence="5">AAA family ATPase</fullName>
    </submittedName>
</protein>
<dbReference type="PANTHER" id="PTHR16305:SF35">
    <property type="entry name" value="TRANSCRIPTIONAL ACTIVATOR DOMAIN"/>
    <property type="match status" value="1"/>
</dbReference>
<keyword evidence="1" id="KW-0547">Nucleotide-binding</keyword>
<dbReference type="Proteomes" id="UP001214441">
    <property type="component" value="Unassembled WGS sequence"/>
</dbReference>
<keyword evidence="2" id="KW-0067">ATP-binding</keyword>
<sequence>MLSGVPLQPAVSPVFVGRRTELAALIDALARAEAGEPQALLLGGEAGVGKTRLLEEFLSGVRASGGVTTTGGCLELGAEGLPFAPFTTALRGLRRTLGDPALAAAGEGREAELVRLLPDLSTPATPPAQTSHTPAGGAGTPVPAERQGTPQREESEEGADGGRARLFEATAQLLERLAADRTVVVALEDLQWADRSTRELLAYLFRSVRACRLVLLASYRTDDIHRRHPLRPFLAEQDRLRTVVRVGLPRLTRSEVRAQIAGIQGVEEPESDLVEQVFARSEGIPFFVEELTATCVDCAISDPLRDLLLLRVEALPESAQQMVRLAAGGGSAVEHTLLAAVCGLAEDAMLDALRAAVGANVLRPTEDGAGYQFRHALLREAVREDALPGELARISRRYAEALEAEPSLVRAEERTARLAHYWYRGKDPAKALPAALAASGDARRRHAYAEEHHLLERVIELWDEVPEETRAELPPLVIPRTYPAGPGGTGEVRSGPSVVRPRSGPSVARPRSERPVVRPPHFMEVLAEAVVAARTGGNVERAHALTKRALALLDEAKDPVPSAWFRIKRALLVEDLGKGDGWEDIARAQELVRGLPPSAVHAEVLTSAANWGTQHRPGREALATAVRAVELARVVGATAIEQQARVALGILLVGSGDLEGGLAEMARARDEAAEAGATGVMTHAAINIARELEAAGRSSQAAAEAARAAHLAAERGRPDYHAGALAGQAEALLSTGDWDAAERLIDQARGTARAADTRGWAALLRARLARDRGDLAALEAALEEAVDVMGTAPVPEAVKPVPLRHFALVLAAARGDFEAARGEWEGARKDGFRPGTHPHVWPLLHTAAAQEAETRGLPAAEPGRAGTLEGIRRTLRRLPRLAPVWEAYALLVEAELARAEGESAPAKWAGAVRAFEQLERPHPLARARLRWAEALLDSAEGTSGGGTPDPAELLRQAHEAAARLGAAPLCAEAGQLAARARIALDGQPREARERGTAPGPADPADTFGLTRRERGVLALVAEGHSNRQIAERLHIAPKTASVHVSNILAKLGVSGRGEAAAMAFRLRLVPPPPSTATPARPSTLAPPSPGAIGAQ</sequence>
<evidence type="ECO:0000256" key="1">
    <source>
        <dbReference type="ARBA" id="ARBA00022741"/>
    </source>
</evidence>
<feature type="region of interest" description="Disordered" evidence="3">
    <location>
        <begin position="120"/>
        <end position="162"/>
    </location>
</feature>
<feature type="region of interest" description="Disordered" evidence="3">
    <location>
        <begin position="481"/>
        <end position="515"/>
    </location>
</feature>
<dbReference type="InterPro" id="IPR016032">
    <property type="entry name" value="Sig_transdc_resp-reg_C-effctor"/>
</dbReference>
<accession>A0ABT6ZUI2</accession>
<dbReference type="PROSITE" id="PS50043">
    <property type="entry name" value="HTH_LUXR_2"/>
    <property type="match status" value="1"/>
</dbReference>